<evidence type="ECO:0000256" key="1">
    <source>
        <dbReference type="ARBA" id="ARBA00004922"/>
    </source>
</evidence>
<dbReference type="InterPro" id="IPR029489">
    <property type="entry name" value="OGT/SEC/SPY_C"/>
</dbReference>
<feature type="domain" description="O-GlcNAc transferase C-terminal" evidence="9">
    <location>
        <begin position="497"/>
        <end position="683"/>
    </location>
</feature>
<dbReference type="KEGG" id="hadh:FRZ61_22520"/>
<dbReference type="Gene3D" id="3.40.50.11380">
    <property type="match status" value="1"/>
</dbReference>
<dbReference type="InterPro" id="IPR011990">
    <property type="entry name" value="TPR-like_helical_dom_sf"/>
</dbReference>
<dbReference type="PANTHER" id="PTHR44366">
    <property type="entry name" value="UDP-N-ACETYLGLUCOSAMINE--PEPTIDE N-ACETYLGLUCOSAMINYLTRANSFERASE 110 KDA SUBUNIT"/>
    <property type="match status" value="1"/>
</dbReference>
<reference evidence="10 11" key="1">
    <citation type="submission" date="2019-08" db="EMBL/GenBank/DDBJ databases">
        <title>Hyperibacter terrae gen. nov., sp. nov. and Hyperibacter viscosus sp. nov., two new members in the family Rhodospirillaceae isolated from the rhizosphere of Hypericum perforatum.</title>
        <authorList>
            <person name="Noviana Z."/>
        </authorList>
    </citation>
    <scope>NUCLEOTIDE SEQUENCE [LARGE SCALE GENOMIC DNA]</scope>
    <source>
        <strain evidence="10 11">R5959</strain>
    </source>
</reference>
<dbReference type="SUPFAM" id="SSF53756">
    <property type="entry name" value="UDP-Glycosyltransferase/glycogen phosphorylase"/>
    <property type="match status" value="1"/>
</dbReference>
<dbReference type="Pfam" id="PF13432">
    <property type="entry name" value="TPR_16"/>
    <property type="match status" value="2"/>
</dbReference>
<keyword evidence="5" id="KW-0808">Transferase</keyword>
<dbReference type="Proteomes" id="UP000325797">
    <property type="component" value="Chromosome"/>
</dbReference>
<dbReference type="Gene3D" id="3.40.50.2000">
    <property type="entry name" value="Glycogen Phosphorylase B"/>
    <property type="match status" value="1"/>
</dbReference>
<keyword evidence="7 8" id="KW-0802">TPR repeat</keyword>
<dbReference type="GO" id="GO:0097363">
    <property type="term" value="F:protein O-acetylglucosaminyltransferase activity"/>
    <property type="evidence" value="ECO:0007669"/>
    <property type="project" value="UniProtKB-EC"/>
</dbReference>
<keyword evidence="6" id="KW-0677">Repeat</keyword>
<evidence type="ECO:0000256" key="4">
    <source>
        <dbReference type="ARBA" id="ARBA00022676"/>
    </source>
</evidence>
<dbReference type="EC" id="2.4.1.255" evidence="3"/>
<dbReference type="EMBL" id="CP042582">
    <property type="protein sequence ID" value="QEX22322.1"/>
    <property type="molecule type" value="Genomic_DNA"/>
</dbReference>
<sequence>MTSSSATADPLLTQAMALHKAGRTAEAEPLYRQAAAAHPRDGRYHYLLGLCLLQQGKLAEGRTVMAETVATAPLHAGAHYALGRLLAQDGEDEPARTHLLQAVALGPNVAEHHVELGNLLARMNDLPGAIEAFDAALRIAPGHPGIQSNLATALYRYGERATALALWNEALQRMPSLGVARLGLANDLRSRNDLAGAERELRLAAAAEPRNPQIRSSLGRLLRYRDDAPAAIVELEAARALDPRSGDTVGELARCYQSICAWDDLDRLMPDIRAEFAKALAGRECGIPPFFALALPATAEERAAVARVRARQVSAQATAEWRGMPPLTFPDRSRDRLSIGYLSSDLRDHAGGHLLASLFGAHDRRRVTVSAYSLGPDDGSRYRRRFEADADRFIDLRDLNNVEAARRIHADGIDILVDINGLTAMARTEIAAMRPAPVVATWLSFPGTSGADFYDYVIVDGIVVPAASERFYAERLCRLPHSYQVNDRWPPVLGPATTRKAEGLPKEAMAFCSFCTGYKIERETFRLWMSILHRVPGSVLWLMAGHDIQLRNLRAAAAEAGIAAERLIFAPHKPKPDHLARMGLADLMLDTFTYGGHTTISDTLAAGVPAITRCGDDFPARVGASLLSAVGLDELICEDGRSYEALAIRLGSDRPALDRLKAKLAAALPTAPLFDTDRFARDLERAYAEMWRIHREGGPPRPIRIGEEAGP</sequence>
<dbReference type="InterPro" id="IPR019734">
    <property type="entry name" value="TPR_rpt"/>
</dbReference>
<evidence type="ECO:0000256" key="8">
    <source>
        <dbReference type="PROSITE-ProRule" id="PRU00339"/>
    </source>
</evidence>
<comment type="pathway">
    <text evidence="1">Protein modification; protein glycosylation.</text>
</comment>
<evidence type="ECO:0000256" key="2">
    <source>
        <dbReference type="ARBA" id="ARBA00005386"/>
    </source>
</evidence>
<evidence type="ECO:0000313" key="10">
    <source>
        <dbReference type="EMBL" id="QEX22322.1"/>
    </source>
</evidence>
<dbReference type="OrthoDB" id="146908at2"/>
<dbReference type="Pfam" id="PF13844">
    <property type="entry name" value="Glyco_transf_41"/>
    <property type="match status" value="2"/>
</dbReference>
<accession>A0A5J6MX64</accession>
<evidence type="ECO:0000256" key="7">
    <source>
        <dbReference type="ARBA" id="ARBA00022803"/>
    </source>
</evidence>
<dbReference type="RefSeq" id="WP_151117585.1">
    <property type="nucleotide sequence ID" value="NZ_CP042582.1"/>
</dbReference>
<evidence type="ECO:0000259" key="9">
    <source>
        <dbReference type="Pfam" id="PF13844"/>
    </source>
</evidence>
<organism evidence="10 11">
    <name type="scientific">Hypericibacter adhaerens</name>
    <dbReference type="NCBI Taxonomy" id="2602016"/>
    <lineage>
        <taxon>Bacteria</taxon>
        <taxon>Pseudomonadati</taxon>
        <taxon>Pseudomonadota</taxon>
        <taxon>Alphaproteobacteria</taxon>
        <taxon>Rhodospirillales</taxon>
        <taxon>Dongiaceae</taxon>
        <taxon>Hypericibacter</taxon>
    </lineage>
</organism>
<dbReference type="InterPro" id="IPR037919">
    <property type="entry name" value="OGT"/>
</dbReference>
<feature type="domain" description="O-GlcNAc transferase C-terminal" evidence="9">
    <location>
        <begin position="259"/>
        <end position="488"/>
    </location>
</feature>
<dbReference type="GO" id="GO:0006493">
    <property type="term" value="P:protein O-linked glycosylation"/>
    <property type="evidence" value="ECO:0007669"/>
    <property type="project" value="InterPro"/>
</dbReference>
<protein>
    <recommendedName>
        <fullName evidence="3">protein O-GlcNAc transferase</fullName>
        <ecNumber evidence="3">2.4.1.255</ecNumber>
    </recommendedName>
</protein>
<proteinExistence type="inferred from homology"/>
<dbReference type="SUPFAM" id="SSF48452">
    <property type="entry name" value="TPR-like"/>
    <property type="match status" value="1"/>
</dbReference>
<comment type="similarity">
    <text evidence="2">Belongs to the glycosyltransferase 41 family. O-GlcNAc transferase subfamily.</text>
</comment>
<evidence type="ECO:0000256" key="3">
    <source>
        <dbReference type="ARBA" id="ARBA00011970"/>
    </source>
</evidence>
<evidence type="ECO:0000256" key="5">
    <source>
        <dbReference type="ARBA" id="ARBA00022679"/>
    </source>
</evidence>
<dbReference type="AlphaFoldDB" id="A0A5J6MX64"/>
<dbReference type="PANTHER" id="PTHR44366:SF1">
    <property type="entry name" value="UDP-N-ACETYLGLUCOSAMINE--PEPTIDE N-ACETYLGLUCOSAMINYLTRANSFERASE 110 KDA SUBUNIT"/>
    <property type="match status" value="1"/>
</dbReference>
<dbReference type="Gene3D" id="1.25.40.10">
    <property type="entry name" value="Tetratricopeptide repeat domain"/>
    <property type="match status" value="1"/>
</dbReference>
<evidence type="ECO:0000313" key="11">
    <source>
        <dbReference type="Proteomes" id="UP000325797"/>
    </source>
</evidence>
<feature type="repeat" description="TPR" evidence="8">
    <location>
        <begin position="110"/>
        <end position="143"/>
    </location>
</feature>
<gene>
    <name evidence="10" type="ORF">FRZ61_22520</name>
</gene>
<evidence type="ECO:0000256" key="6">
    <source>
        <dbReference type="ARBA" id="ARBA00022737"/>
    </source>
</evidence>
<dbReference type="SMART" id="SM00028">
    <property type="entry name" value="TPR"/>
    <property type="match status" value="7"/>
</dbReference>
<keyword evidence="11" id="KW-1185">Reference proteome</keyword>
<name>A0A5J6MX64_9PROT</name>
<dbReference type="PROSITE" id="PS50005">
    <property type="entry name" value="TPR"/>
    <property type="match status" value="1"/>
</dbReference>
<keyword evidence="4" id="KW-0328">Glycosyltransferase</keyword>